<feature type="region of interest" description="Disordered" evidence="1">
    <location>
        <begin position="508"/>
        <end position="581"/>
    </location>
</feature>
<sequence length="1166" mass="128708">MGSRLSRQGSLDNENFSKKRRKPLDSTGQSDRGGRGGGDFLFALMLKSDKLPGMLRRSNHSPYVRRVAWIKEIQKLLRERRMEQATDVLKLLRKDLGLEGTSLNDILYKNAAFLNLVDPISHELLLSLAREMQCPKKDADIIKSSDKICRQLIYHLTPHSKWLRQSMSRRKSQACLKTTLQKKLSSDSVDLSGIPLSTRDVRQVAFYVQNNRDSLVAVDISFTELSDDNLRLLLPLLASLPKLSTLALNGNRLTLAILKDLTEMLKDPKKFSSLAWIDLGNNVDIFTMPQPLLVALRRRCSLKSSLPTIYEYTEGQPYSYHLETSIEEPSHYEEEEEEEDEGVKEKSSPLLPPNMPCRIPALPNCVLSREMLVDGLKILISKEDELLYAACVQTLDLPDIFSVVIDGERGNRPRIYSLEQLLQEAVLDVRPQTETILTAGTRVCAYWSERSRCLYPGYVQRGGPGEEEKEGSVMVEFDDGDRGRISLVNIRLLPPGYQIHCAESSPALLISPGQRGRRSSTIQKKDTPTEKPANEEGGGKPQEKRPVGRPKKIYSVPKTTSAPTSIPGSVTKSNTPLMNWSVPRKRPPVDFFLFNGMSRKAQKKIRERDFGLFHRPAMHSLVSPTPIKSIFGTPFEVDSFSSIANGYSSFGHGGTSGAGRPVTTTPSLGLRDSSCSSSVTMAMAAGSHKPVSECDRKHFLVKLDHEGVTSPKTKNSKALLRLGGVGGRGLKSHASAGAPPQYIQPSLLGKDGTKGPGGERDNAGAQSDALLKGVPSLRKDSGLGVKGGDYSLDYPSDCPSSYSELDEDDDDDGQETDARRRRAVVTSHRGGRFLSRPSICFSSSSSSSSSSGSISSSSVCSSDNDSSYSSDEESSAVLLRRALLQQDKQKNRSKMNSNLRSPDPTTSNSPSVASNGYVTKVSISVGGSKVRTDRAEARKEYISKGAMLANSSTAKTPLKRKESLPNIHQQCQSSSASQQLKPSTKEPTASKKQRMSSPEPLSLLPGRQIWKWSGNPTQRRGLKGKARKLFYKAIVRGKETVRVGDCAVFLSPGRPQLPYVGRVESLWESWSSSMVVRVKWFYHPEETRLGKRHRDGKNALYQSSHEDENDVQTISHRCQVVSKAEYDHLMCERQLGGPSNDLFYLSGTYEPTTGQLISADGTVIMS</sequence>
<feature type="region of interest" description="Disordered" evidence="1">
    <location>
        <begin position="651"/>
        <end position="671"/>
    </location>
</feature>
<feature type="compositionally biased region" description="Polar residues" evidence="1">
    <location>
        <begin position="557"/>
        <end position="578"/>
    </location>
</feature>
<dbReference type="Pfam" id="PF01426">
    <property type="entry name" value="BAH"/>
    <property type="match status" value="1"/>
</dbReference>
<feature type="compositionally biased region" description="Polar residues" evidence="1">
    <location>
        <begin position="894"/>
        <end position="914"/>
    </location>
</feature>
<dbReference type="PANTHER" id="PTHR12505">
    <property type="entry name" value="PHD FINGER TRANSCRIPTION FACTOR"/>
    <property type="match status" value="1"/>
</dbReference>
<feature type="region of interest" description="Disordered" evidence="1">
    <location>
        <begin position="952"/>
        <end position="1002"/>
    </location>
</feature>
<dbReference type="EMBL" id="HADW01007944">
    <property type="protein sequence ID" value="SBP09344.1"/>
    <property type="molecule type" value="Transcribed_RNA"/>
</dbReference>
<feature type="region of interest" description="Disordered" evidence="1">
    <location>
        <begin position="729"/>
        <end position="914"/>
    </location>
</feature>
<dbReference type="InterPro" id="IPR056841">
    <property type="entry name" value="TNRC18_BAHCC1-like_SH3"/>
</dbReference>
<dbReference type="InterPro" id="IPR048924">
    <property type="entry name" value="BAHCC1-like_Tudor"/>
</dbReference>
<feature type="compositionally biased region" description="Low complexity" evidence="1">
    <location>
        <begin position="969"/>
        <end position="979"/>
    </location>
</feature>
<organism evidence="3">
    <name type="scientific">Iconisemion striatum</name>
    <dbReference type="NCBI Taxonomy" id="60296"/>
    <lineage>
        <taxon>Eukaryota</taxon>
        <taxon>Metazoa</taxon>
        <taxon>Chordata</taxon>
        <taxon>Craniata</taxon>
        <taxon>Vertebrata</taxon>
        <taxon>Euteleostomi</taxon>
        <taxon>Actinopterygii</taxon>
        <taxon>Neopterygii</taxon>
        <taxon>Teleostei</taxon>
        <taxon>Neoteleostei</taxon>
        <taxon>Acanthomorphata</taxon>
        <taxon>Ovalentaria</taxon>
        <taxon>Atherinomorphae</taxon>
        <taxon>Cyprinodontiformes</taxon>
        <taxon>Nothobranchiidae</taxon>
        <taxon>Iconisemion</taxon>
    </lineage>
</organism>
<dbReference type="Gene3D" id="2.30.30.140">
    <property type="match status" value="1"/>
</dbReference>
<reference evidence="3" key="1">
    <citation type="submission" date="2016-05" db="EMBL/GenBank/DDBJ databases">
        <authorList>
            <person name="Lavstsen T."/>
            <person name="Jespersen J.S."/>
        </authorList>
    </citation>
    <scope>NUCLEOTIDE SEQUENCE</scope>
    <source>
        <tissue evidence="3">Brain</tissue>
    </source>
</reference>
<dbReference type="CDD" id="cd04714">
    <property type="entry name" value="BAH_BAHCC1"/>
    <property type="match status" value="1"/>
</dbReference>
<reference evidence="3" key="2">
    <citation type="submission" date="2016-06" db="EMBL/GenBank/DDBJ databases">
        <title>The genome of a short-lived fish provides insights into sex chromosome evolution and the genetic control of aging.</title>
        <authorList>
            <person name="Reichwald K."/>
            <person name="Felder M."/>
            <person name="Petzold A."/>
            <person name="Koch P."/>
            <person name="Groth M."/>
            <person name="Platzer M."/>
        </authorList>
    </citation>
    <scope>NUCLEOTIDE SEQUENCE</scope>
    <source>
        <tissue evidence="3">Brain</tissue>
    </source>
</reference>
<dbReference type="SMART" id="SM00439">
    <property type="entry name" value="BAH"/>
    <property type="match status" value="1"/>
</dbReference>
<name>A0A1A7Y1F1_9TELE</name>
<dbReference type="PROSITE" id="PS51038">
    <property type="entry name" value="BAH"/>
    <property type="match status" value="1"/>
</dbReference>
<dbReference type="Pfam" id="PF24912">
    <property type="entry name" value="SH3_TNRC18"/>
    <property type="match status" value="1"/>
</dbReference>
<dbReference type="InterPro" id="IPR052429">
    <property type="entry name" value="BAH_domain_protein"/>
</dbReference>
<evidence type="ECO:0000256" key="1">
    <source>
        <dbReference type="SAM" id="MobiDB-lite"/>
    </source>
</evidence>
<dbReference type="Gene3D" id="3.80.10.10">
    <property type="entry name" value="Ribonuclease Inhibitor"/>
    <property type="match status" value="1"/>
</dbReference>
<gene>
    <name evidence="3" type="primary">BAHCC1</name>
</gene>
<feature type="compositionally biased region" description="Acidic residues" evidence="1">
    <location>
        <begin position="333"/>
        <end position="342"/>
    </location>
</feature>
<feature type="compositionally biased region" description="Basic and acidic residues" evidence="1">
    <location>
        <begin position="751"/>
        <end position="762"/>
    </location>
</feature>
<dbReference type="PANTHER" id="PTHR12505:SF22">
    <property type="entry name" value="BAH AND COILED-COIL DOMAIN-CONTAINING PROTEIN 1"/>
    <property type="match status" value="1"/>
</dbReference>
<dbReference type="AlphaFoldDB" id="A0A1A7Y1F1"/>
<dbReference type="InterPro" id="IPR001025">
    <property type="entry name" value="BAH_dom"/>
</dbReference>
<feature type="domain" description="BAH" evidence="2">
    <location>
        <begin position="1039"/>
        <end position="1160"/>
    </location>
</feature>
<proteinExistence type="predicted"/>
<dbReference type="SUPFAM" id="SSF52047">
    <property type="entry name" value="RNI-like"/>
    <property type="match status" value="1"/>
</dbReference>
<accession>A0A1A7Y1F1</accession>
<feature type="compositionally biased region" description="Basic and acidic residues" evidence="1">
    <location>
        <begin position="523"/>
        <end position="546"/>
    </location>
</feature>
<protein>
    <submittedName>
        <fullName evidence="3">BAH domain and coiled-coil containing 1</fullName>
    </submittedName>
</protein>
<feature type="compositionally biased region" description="Low complexity" evidence="1">
    <location>
        <begin position="835"/>
        <end position="869"/>
    </location>
</feature>
<dbReference type="EMBL" id="HADX01001871">
    <property type="protein sequence ID" value="SBP24103.1"/>
    <property type="molecule type" value="Transcribed_RNA"/>
</dbReference>
<dbReference type="InterPro" id="IPR032675">
    <property type="entry name" value="LRR_dom_sf"/>
</dbReference>
<feature type="region of interest" description="Disordered" evidence="1">
    <location>
        <begin position="326"/>
        <end position="349"/>
    </location>
</feature>
<dbReference type="Pfam" id="PF21744">
    <property type="entry name" value="BAHCC1-like_Tudor"/>
    <property type="match status" value="1"/>
</dbReference>
<dbReference type="GO" id="GO:0003682">
    <property type="term" value="F:chromatin binding"/>
    <property type="evidence" value="ECO:0007669"/>
    <property type="project" value="InterPro"/>
</dbReference>
<evidence type="ECO:0000259" key="2">
    <source>
        <dbReference type="PROSITE" id="PS51038"/>
    </source>
</evidence>
<feature type="compositionally biased region" description="Acidic residues" evidence="1">
    <location>
        <begin position="804"/>
        <end position="815"/>
    </location>
</feature>
<dbReference type="InterPro" id="IPR043151">
    <property type="entry name" value="BAH_sf"/>
</dbReference>
<dbReference type="Gene3D" id="2.30.30.490">
    <property type="match status" value="1"/>
</dbReference>
<feature type="compositionally biased region" description="Polar residues" evidence="1">
    <location>
        <begin position="1"/>
        <end position="14"/>
    </location>
</feature>
<evidence type="ECO:0000313" key="3">
    <source>
        <dbReference type="EMBL" id="SBP24103.1"/>
    </source>
</evidence>
<feature type="region of interest" description="Disordered" evidence="1">
    <location>
        <begin position="1"/>
        <end position="35"/>
    </location>
</feature>